<dbReference type="PROSITE" id="PS51257">
    <property type="entry name" value="PROKAR_LIPOPROTEIN"/>
    <property type="match status" value="1"/>
</dbReference>
<dbReference type="EMBL" id="JBHSAO010000011">
    <property type="protein sequence ID" value="MFC4025202.1"/>
    <property type="molecule type" value="Genomic_DNA"/>
</dbReference>
<accession>A0ABV8H2P8</accession>
<keyword evidence="2" id="KW-0732">Signal</keyword>
<evidence type="ECO:0008006" key="5">
    <source>
        <dbReference type="Google" id="ProtNLM"/>
    </source>
</evidence>
<sequence length="305" mass="34954">MKIFILFVLLALLTTGCAEKLDGTKKEEASATEQGSEKKNKEKSEIEMTNIHKELMDAEKEYVAFAYYSIQRYFDSTQNIQELFQLKLADMSLEEQEKWLFLLMLESANIKIAYAPLIEASNTESVPESMVEIHTDLEEALYVTQEAGFTIANSVETGINGGEIENSLTQMNQKQTVVQKVLDIFINEYNIEEILESYPQNNADLEDDKSEQAEIKITKSKEEGTRYWKGEDEIETGHDWVALTEAEKKILMQEDINKLDQIIDLEYTVDKYVLLIDEYFSVNGQQNDSLNDAIIEAISEDIFND</sequence>
<protein>
    <recommendedName>
        <fullName evidence="5">Lipoprotein</fullName>
    </recommendedName>
</protein>
<evidence type="ECO:0000313" key="4">
    <source>
        <dbReference type="Proteomes" id="UP001595772"/>
    </source>
</evidence>
<reference evidence="4" key="1">
    <citation type="journal article" date="2019" name="Int. J. Syst. Evol. Microbiol.">
        <title>The Global Catalogue of Microorganisms (GCM) 10K type strain sequencing project: providing services to taxonomists for standard genome sequencing and annotation.</title>
        <authorList>
            <consortium name="The Broad Institute Genomics Platform"/>
            <consortium name="The Broad Institute Genome Sequencing Center for Infectious Disease"/>
            <person name="Wu L."/>
            <person name="Ma J."/>
        </authorList>
    </citation>
    <scope>NUCLEOTIDE SEQUENCE [LARGE SCALE GENOMIC DNA]</scope>
    <source>
        <strain evidence="4">IBRC-M 10703</strain>
    </source>
</reference>
<feature type="region of interest" description="Disordered" evidence="1">
    <location>
        <begin position="23"/>
        <end position="45"/>
    </location>
</feature>
<comment type="caution">
    <text evidence="3">The sequence shown here is derived from an EMBL/GenBank/DDBJ whole genome shotgun (WGS) entry which is preliminary data.</text>
</comment>
<dbReference type="RefSeq" id="WP_379497692.1">
    <property type="nucleotide sequence ID" value="NZ_JBHSAO010000011.1"/>
</dbReference>
<feature type="signal peptide" evidence="2">
    <location>
        <begin position="1"/>
        <end position="20"/>
    </location>
</feature>
<proteinExistence type="predicted"/>
<name>A0ABV8H2P8_9BACI</name>
<evidence type="ECO:0000313" key="3">
    <source>
        <dbReference type="EMBL" id="MFC4025202.1"/>
    </source>
</evidence>
<feature type="chain" id="PRO_5045495446" description="Lipoprotein" evidence="2">
    <location>
        <begin position="21"/>
        <end position="305"/>
    </location>
</feature>
<keyword evidence="4" id="KW-1185">Reference proteome</keyword>
<evidence type="ECO:0000256" key="2">
    <source>
        <dbReference type="SAM" id="SignalP"/>
    </source>
</evidence>
<organism evidence="3 4">
    <name type="scientific">Oceanobacillus longus</name>
    <dbReference type="NCBI Taxonomy" id="930120"/>
    <lineage>
        <taxon>Bacteria</taxon>
        <taxon>Bacillati</taxon>
        <taxon>Bacillota</taxon>
        <taxon>Bacilli</taxon>
        <taxon>Bacillales</taxon>
        <taxon>Bacillaceae</taxon>
        <taxon>Oceanobacillus</taxon>
    </lineage>
</organism>
<dbReference type="Proteomes" id="UP001595772">
    <property type="component" value="Unassembled WGS sequence"/>
</dbReference>
<evidence type="ECO:0000256" key="1">
    <source>
        <dbReference type="SAM" id="MobiDB-lite"/>
    </source>
</evidence>
<gene>
    <name evidence="3" type="ORF">ACFOUV_15510</name>
</gene>